<dbReference type="InterPro" id="IPR001119">
    <property type="entry name" value="SLH_dom"/>
</dbReference>
<dbReference type="RefSeq" id="WP_379893833.1">
    <property type="nucleotide sequence ID" value="NZ_CBCSCT010000102.1"/>
</dbReference>
<accession>A0ABW1IN43</accession>
<evidence type="ECO:0000256" key="1">
    <source>
        <dbReference type="SAM" id="MobiDB-lite"/>
    </source>
</evidence>
<name>A0ABW1IN43_9BACL</name>
<keyword evidence="4" id="KW-1185">Reference proteome</keyword>
<organism evidence="3 4">
    <name type="scientific">Marinicrinis lubricantis</name>
    <dbReference type="NCBI Taxonomy" id="2086470"/>
    <lineage>
        <taxon>Bacteria</taxon>
        <taxon>Bacillati</taxon>
        <taxon>Bacillota</taxon>
        <taxon>Bacilli</taxon>
        <taxon>Bacillales</taxon>
        <taxon>Paenibacillaceae</taxon>
    </lineage>
</organism>
<reference evidence="4" key="1">
    <citation type="journal article" date="2019" name="Int. J. Syst. Evol. Microbiol.">
        <title>The Global Catalogue of Microorganisms (GCM) 10K type strain sequencing project: providing services to taxonomists for standard genome sequencing and annotation.</title>
        <authorList>
            <consortium name="The Broad Institute Genomics Platform"/>
            <consortium name="The Broad Institute Genome Sequencing Center for Infectious Disease"/>
            <person name="Wu L."/>
            <person name="Ma J."/>
        </authorList>
    </citation>
    <scope>NUCLEOTIDE SEQUENCE [LARGE SCALE GENOMIC DNA]</scope>
    <source>
        <strain evidence="4">CCM 8749</strain>
    </source>
</reference>
<dbReference type="Proteomes" id="UP001596250">
    <property type="component" value="Unassembled WGS sequence"/>
</dbReference>
<dbReference type="InterPro" id="IPR023296">
    <property type="entry name" value="Glyco_hydro_beta-prop_sf"/>
</dbReference>
<dbReference type="PROSITE" id="PS51272">
    <property type="entry name" value="SLH"/>
    <property type="match status" value="1"/>
</dbReference>
<comment type="caution">
    <text evidence="3">The sequence shown here is derived from an EMBL/GenBank/DDBJ whole genome shotgun (WGS) entry which is preliminary data.</text>
</comment>
<feature type="region of interest" description="Disordered" evidence="1">
    <location>
        <begin position="238"/>
        <end position="258"/>
    </location>
</feature>
<gene>
    <name evidence="3" type="ORF">ACFPXP_08700</name>
</gene>
<protein>
    <submittedName>
        <fullName evidence="3">S-layer homology domain-containing protein</fullName>
    </submittedName>
</protein>
<feature type="domain" description="SLH" evidence="2">
    <location>
        <begin position="423"/>
        <end position="486"/>
    </location>
</feature>
<dbReference type="SUPFAM" id="SSF75005">
    <property type="entry name" value="Arabinanase/levansucrase/invertase"/>
    <property type="match status" value="1"/>
</dbReference>
<evidence type="ECO:0000313" key="4">
    <source>
        <dbReference type="Proteomes" id="UP001596250"/>
    </source>
</evidence>
<dbReference type="Pfam" id="PF00395">
    <property type="entry name" value="SLH"/>
    <property type="match status" value="1"/>
</dbReference>
<proteinExistence type="predicted"/>
<evidence type="ECO:0000313" key="3">
    <source>
        <dbReference type="EMBL" id="MFC5986505.1"/>
    </source>
</evidence>
<feature type="compositionally biased region" description="Basic and acidic residues" evidence="1">
    <location>
        <begin position="238"/>
        <end position="256"/>
    </location>
</feature>
<sequence>MDRRFEFILQIFQCNLARNTLRIVTVATMLTVIGFGLDALEARAEPNVVVERVLDRIIPYDVATLVTNGEIFLCIGQTGDKYISEDGLNWTRSVNEIQVDNWDKQNYFGKRKIIWDGKQFVMATGDLVVSSTDGVNWKGTRIVYEGPEKDHYYEIQDIIWDSTKYILIAQDVPLLENGGFYVKGENAFYYSYDLKTWFSGTKEWMAKTVFGERSIENLIWNGHHYLAGGNQSAYSKDGIHWEGNDRSETSDSKDFNGSRGNGQRYIWDGSKFWLAYQNQIETSEDGSNWELVHTIDKDVVSLETIGYNGRAYLATGESKMGLIFYYSQDGEQWDQVKLDLEKPDKFSQVLPIKGGFLIAGQDIFYVSDVSWNTPSRWASKDLKLAEKNRLVPADLLRAYDSPITRSEFSKIAVRLYEALTGRESEPAAVNPFTDTSRKDVLKAYKLGIVQGRDEGIFAPDDPITRQDLAVMLYKTLIAAGFNASPISTWQKSYVDIGQVSGYAVEPLRFFNQAYILKGKEQDLLAPLDQTTREEAYVLAERIYDKYKSVIPTIEGQVKTGFDAIRGYLEDEGYTVLKEQQYISNSKGSEISTSYVVRNRERQDVLTYSQLKPDPEYVRDVSLLGSLVIKDYKPESDAYKLDLIQKVIEKDKGFEMPGLSEQLRQATIESEDLTSGNSKQKYIEVNEGKIFFSAFRGFANELIITIN</sequence>
<dbReference type="EMBL" id="JBHSQV010000109">
    <property type="protein sequence ID" value="MFC5986505.1"/>
    <property type="molecule type" value="Genomic_DNA"/>
</dbReference>
<evidence type="ECO:0000259" key="2">
    <source>
        <dbReference type="PROSITE" id="PS51272"/>
    </source>
</evidence>